<dbReference type="PANTHER" id="PTHR12283">
    <property type="entry name" value="GLUTAMINYL-PEPTIDE CYCLOTRANSFERASE"/>
    <property type="match status" value="1"/>
</dbReference>
<dbReference type="Pfam" id="PF04389">
    <property type="entry name" value="Peptidase_M28"/>
    <property type="match status" value="1"/>
</dbReference>
<evidence type="ECO:0000256" key="1">
    <source>
        <dbReference type="ARBA" id="ARBA00022679"/>
    </source>
</evidence>
<dbReference type="PANTHER" id="PTHR12283:SF6">
    <property type="entry name" value="GLUTAMINYL-PEPTIDE CYCLOTRANSFERASE-RELATED"/>
    <property type="match status" value="1"/>
</dbReference>
<dbReference type="SUPFAM" id="SSF53187">
    <property type="entry name" value="Zn-dependent exopeptidases"/>
    <property type="match status" value="1"/>
</dbReference>
<organism evidence="4">
    <name type="scientific">marine metagenome</name>
    <dbReference type="NCBI Taxonomy" id="408172"/>
    <lineage>
        <taxon>unclassified sequences</taxon>
        <taxon>metagenomes</taxon>
        <taxon>ecological metagenomes</taxon>
    </lineage>
</organism>
<evidence type="ECO:0000259" key="3">
    <source>
        <dbReference type="Pfam" id="PF04389"/>
    </source>
</evidence>
<dbReference type="InterPro" id="IPR007484">
    <property type="entry name" value="Peptidase_M28"/>
</dbReference>
<gene>
    <name evidence="4" type="ORF">METZ01_LOCUS472390</name>
</gene>
<feature type="domain" description="Peptidase M28" evidence="3">
    <location>
        <begin position="84"/>
        <end position="204"/>
    </location>
</feature>
<evidence type="ECO:0000313" key="4">
    <source>
        <dbReference type="EMBL" id="SVE19536.1"/>
    </source>
</evidence>
<proteinExistence type="predicted"/>
<dbReference type="AlphaFoldDB" id="A0A383BH72"/>
<dbReference type="GO" id="GO:0008270">
    <property type="term" value="F:zinc ion binding"/>
    <property type="evidence" value="ECO:0007669"/>
    <property type="project" value="TreeGrafter"/>
</dbReference>
<evidence type="ECO:0000256" key="2">
    <source>
        <dbReference type="ARBA" id="ARBA00023315"/>
    </source>
</evidence>
<feature type="non-terminal residue" evidence="4">
    <location>
        <position position="206"/>
    </location>
</feature>
<keyword evidence="1" id="KW-0808">Transferase</keyword>
<reference evidence="4" key="1">
    <citation type="submission" date="2018-05" db="EMBL/GenBank/DDBJ databases">
        <authorList>
            <person name="Lanie J.A."/>
            <person name="Ng W.-L."/>
            <person name="Kazmierczak K.M."/>
            <person name="Andrzejewski T.M."/>
            <person name="Davidsen T.M."/>
            <person name="Wayne K.J."/>
            <person name="Tettelin H."/>
            <person name="Glass J.I."/>
            <person name="Rusch D."/>
            <person name="Podicherti R."/>
            <person name="Tsui H.-C.T."/>
            <person name="Winkler M.E."/>
        </authorList>
    </citation>
    <scope>NUCLEOTIDE SEQUENCE</scope>
</reference>
<protein>
    <recommendedName>
        <fullName evidence="3">Peptidase M28 domain-containing protein</fullName>
    </recommendedName>
</protein>
<dbReference type="Gene3D" id="3.40.630.10">
    <property type="entry name" value="Zn peptidases"/>
    <property type="match status" value="1"/>
</dbReference>
<dbReference type="EMBL" id="UINC01200584">
    <property type="protein sequence ID" value="SVE19536.1"/>
    <property type="molecule type" value="Genomic_DNA"/>
</dbReference>
<name>A0A383BH72_9ZZZZ</name>
<dbReference type="GO" id="GO:0016603">
    <property type="term" value="F:glutaminyl-peptide cyclotransferase activity"/>
    <property type="evidence" value="ECO:0007669"/>
    <property type="project" value="TreeGrafter"/>
</dbReference>
<dbReference type="InterPro" id="IPR040234">
    <property type="entry name" value="QC/QCL"/>
</dbReference>
<accession>A0A383BH72</accession>
<keyword evidence="2" id="KW-0012">Acyltransferase</keyword>
<sequence>MKKIKLILFITFISAQSVPHFDGEIAFDYLIKQCEFGARYPGSEQHHNFKNYLVDFLKNKADELTIFEHKITHPYENKEINLYNILVRYNLESTNRILLLAHWDTREIADKDKIIENQNTPILGANDGASGVAILMLLSEIFSDFPLNNIGVDLLFVDGEDIGRHGELENFSLGTKLFSEQIKSPYPKLAICLDMVADKDPEFKIE</sequence>